<evidence type="ECO:0000313" key="8">
    <source>
        <dbReference type="EMBL" id="CUH48808.1"/>
    </source>
</evidence>
<evidence type="ECO:0000313" key="9">
    <source>
        <dbReference type="Proteomes" id="UP000050783"/>
    </source>
</evidence>
<keyword evidence="2 5" id="KW-0812">Transmembrane</keyword>
<evidence type="ECO:0000256" key="5">
    <source>
        <dbReference type="SAM" id="Phobius"/>
    </source>
</evidence>
<evidence type="ECO:0000256" key="1">
    <source>
        <dbReference type="ARBA" id="ARBA00004370"/>
    </source>
</evidence>
<keyword evidence="3 5" id="KW-1133">Transmembrane helix</keyword>
<dbReference type="PANTHER" id="PTHR11863">
    <property type="entry name" value="STEROL DESATURASE"/>
    <property type="match status" value="1"/>
</dbReference>
<organism evidence="7 10">
    <name type="scientific">Ruegeria atlantica</name>
    <dbReference type="NCBI Taxonomy" id="81569"/>
    <lineage>
        <taxon>Bacteria</taxon>
        <taxon>Pseudomonadati</taxon>
        <taxon>Pseudomonadota</taxon>
        <taxon>Alphaproteobacteria</taxon>
        <taxon>Rhodobacterales</taxon>
        <taxon>Roseobacteraceae</taxon>
        <taxon>Ruegeria</taxon>
    </lineage>
</organism>
<dbReference type="GO" id="GO:0016020">
    <property type="term" value="C:membrane"/>
    <property type="evidence" value="ECO:0007669"/>
    <property type="project" value="UniProtKB-SubCell"/>
</dbReference>
<evidence type="ECO:0000256" key="4">
    <source>
        <dbReference type="ARBA" id="ARBA00023136"/>
    </source>
</evidence>
<sequence length="329" mass="38561">MSAQNRKTTVWNHAPELPLQSMPYWHWPPRPWAVLRWLFQNFLQVSDRALFLAYSFAIAFWLMPFVPAEAALAWDWSALVLLRNLVAVFLVVGGLHIWFYGIDGQGNVMRFDARPITGRKNALFLFGYQTWDNMFYTLIYGVPIASGFEIAVRWAYANGWTMQVTFADNPVWFILLFPLLTLLQGLHFYLIHRLIHWPPLYRHVHSVHHRNVNVGPWSGLSMHPVEHLFYFSSLLIFLVLPAHPVHMMFLLHWQLLGAPTGHSGYEAVFAKNKARILIGGFFHQLHHRYYECNYGSPEFPLDKWFGTYHDGTEEMTAVIRDRKRRMHAK</sequence>
<dbReference type="Proteomes" id="UP000050786">
    <property type="component" value="Unassembled WGS sequence"/>
</dbReference>
<evidence type="ECO:0000313" key="10">
    <source>
        <dbReference type="Proteomes" id="UP000050786"/>
    </source>
</evidence>
<dbReference type="STRING" id="81569.RUM4293_04744"/>
<dbReference type="GeneID" id="55494177"/>
<evidence type="ECO:0000313" key="7">
    <source>
        <dbReference type="EMBL" id="CUH45827.1"/>
    </source>
</evidence>
<feature type="transmembrane region" description="Helical" evidence="5">
    <location>
        <begin position="135"/>
        <end position="156"/>
    </location>
</feature>
<dbReference type="GO" id="GO:0005506">
    <property type="term" value="F:iron ion binding"/>
    <property type="evidence" value="ECO:0007669"/>
    <property type="project" value="InterPro"/>
</dbReference>
<accession>A0A0P1EVM9</accession>
<reference evidence="10" key="1">
    <citation type="submission" date="2015-09" db="EMBL/GenBank/DDBJ databases">
        <authorList>
            <person name="Rodrigo-Torres L."/>
            <person name="Arahal D.R."/>
        </authorList>
    </citation>
    <scope>NUCLEOTIDE SEQUENCE [LARGE SCALE GENOMIC DNA]</scope>
    <source>
        <strain evidence="10">CECT 4293</strain>
    </source>
</reference>
<dbReference type="EMBL" id="CYPU01000047">
    <property type="protein sequence ID" value="CUH48808.1"/>
    <property type="molecule type" value="Genomic_DNA"/>
</dbReference>
<proteinExistence type="predicted"/>
<keyword evidence="10" id="KW-1185">Reference proteome</keyword>
<feature type="transmembrane region" description="Helical" evidence="5">
    <location>
        <begin position="78"/>
        <end position="100"/>
    </location>
</feature>
<reference evidence="7 9" key="2">
    <citation type="submission" date="2015-09" db="EMBL/GenBank/DDBJ databases">
        <authorList>
            <consortium name="Swine Surveillance"/>
        </authorList>
    </citation>
    <scope>NUCLEOTIDE SEQUENCE [LARGE SCALE GENOMIC DNA]</scope>
    <source>
        <strain evidence="8 9">CECT 4292</strain>
        <strain evidence="7">CECT 4293</strain>
    </source>
</reference>
<evidence type="ECO:0000256" key="2">
    <source>
        <dbReference type="ARBA" id="ARBA00022692"/>
    </source>
</evidence>
<dbReference type="Pfam" id="PF04116">
    <property type="entry name" value="FA_hydroxylase"/>
    <property type="match status" value="1"/>
</dbReference>
<name>A0A0P1EVM9_9RHOB</name>
<comment type="subcellular location">
    <subcellularLocation>
        <location evidence="1">Membrane</location>
    </subcellularLocation>
</comment>
<dbReference type="Proteomes" id="UP000050783">
    <property type="component" value="Unassembled WGS sequence"/>
</dbReference>
<feature type="domain" description="Fatty acid hydroxylase" evidence="6">
    <location>
        <begin position="179"/>
        <end position="307"/>
    </location>
</feature>
<feature type="transmembrane region" description="Helical" evidence="5">
    <location>
        <begin position="171"/>
        <end position="191"/>
    </location>
</feature>
<feature type="transmembrane region" description="Helical" evidence="5">
    <location>
        <begin position="49"/>
        <end position="66"/>
    </location>
</feature>
<dbReference type="GO" id="GO:0008610">
    <property type="term" value="P:lipid biosynthetic process"/>
    <property type="evidence" value="ECO:0007669"/>
    <property type="project" value="InterPro"/>
</dbReference>
<evidence type="ECO:0000259" key="6">
    <source>
        <dbReference type="Pfam" id="PF04116"/>
    </source>
</evidence>
<protein>
    <submittedName>
        <fullName evidence="7">Fatty acid hydroxylase superfamily protein</fullName>
    </submittedName>
</protein>
<dbReference type="RefSeq" id="WP_058278313.1">
    <property type="nucleotide sequence ID" value="NZ_CYPS01000067.1"/>
</dbReference>
<dbReference type="InterPro" id="IPR006694">
    <property type="entry name" value="Fatty_acid_hydroxylase"/>
</dbReference>
<feature type="transmembrane region" description="Helical" evidence="5">
    <location>
        <begin position="228"/>
        <end position="253"/>
    </location>
</feature>
<dbReference type="OrthoDB" id="9770329at2"/>
<dbReference type="GO" id="GO:0016491">
    <property type="term" value="F:oxidoreductase activity"/>
    <property type="evidence" value="ECO:0007669"/>
    <property type="project" value="InterPro"/>
</dbReference>
<dbReference type="InterPro" id="IPR050307">
    <property type="entry name" value="Sterol_Desaturase_Related"/>
</dbReference>
<dbReference type="AlphaFoldDB" id="A0A0P1EVM9"/>
<gene>
    <name evidence="8" type="ORF">RUA4292_02998</name>
    <name evidence="7" type="ORF">RUM4293_04744</name>
</gene>
<keyword evidence="4 5" id="KW-0472">Membrane</keyword>
<dbReference type="EMBL" id="CYPS01000067">
    <property type="protein sequence ID" value="CUH45827.1"/>
    <property type="molecule type" value="Genomic_DNA"/>
</dbReference>
<evidence type="ECO:0000256" key="3">
    <source>
        <dbReference type="ARBA" id="ARBA00022989"/>
    </source>
</evidence>